<reference evidence="2 3" key="1">
    <citation type="journal article" date="2017" name="G3 (Bethesda)">
        <title>First Draft Genome Sequence of the Pathogenic Fungus Lomentospora prolificans (Formerly Scedosporium prolificans).</title>
        <authorList>
            <person name="Luo R."/>
            <person name="Zimin A."/>
            <person name="Workman R."/>
            <person name="Fan Y."/>
            <person name="Pertea G."/>
            <person name="Grossman N."/>
            <person name="Wear M.P."/>
            <person name="Jia B."/>
            <person name="Miller H."/>
            <person name="Casadevall A."/>
            <person name="Timp W."/>
            <person name="Zhang S.X."/>
            <person name="Salzberg S.L."/>
        </authorList>
    </citation>
    <scope>NUCLEOTIDE SEQUENCE [LARGE SCALE GENOMIC DNA]</scope>
    <source>
        <strain evidence="2 3">JHH-5317</strain>
    </source>
</reference>
<proteinExistence type="predicted"/>
<evidence type="ECO:0000313" key="3">
    <source>
        <dbReference type="Proteomes" id="UP000233524"/>
    </source>
</evidence>
<dbReference type="Pfam" id="PF00856">
    <property type="entry name" value="SET"/>
    <property type="match status" value="1"/>
</dbReference>
<sequence length="739" mass="83034">MANDQPNGTPRDDDLRLQVSSEDLLLDIDPNVPIEFLKKAQSLSGKLPPRKAPRDLLVETHNSHVQKQLGKPKATNLVKKPILALAYPASYKPMAELEKMRLNELLVETHHEGKILILRTITPPYQGAGTVVIVEDEHGDADKMGIYNQSERSILSIIPEGSVIAVKEPYYKFNGQDDYMICVDHPSDIIYLKFDDAIIPEKFQLGEGETDTAADWKSAGDKAFLTKSYPISVLCYSRAIETDDTGDAAFRTDLYAKRAGANLIMKHYDSAISDAKEAMTGKESDWKLYFTAGRAAYALRDFARCKEFYELALKTKSDNPAVQQELENCLERIKEETEGNFDFQSMARSITMKNIHLDHASFFGNIRIGESPVHGRGLFATKDIKAGEMVFCEKAVCVPNEFNLDHNSAALFANLVRTCHDNPSLHAKVLDLHSGSYKRSDHESEVVDGVPVVDVFLLESIRRKNCFSGPRISDAMWQRRWSARRDGMCRGLWVTAAYANHSCVPNTNRSFIGDFLISTATMDIPAGTEITHIYVAPRAISSLRKQQFRNWGFNCECELCSTEDKSAAENQEKRIKTLGELEVILRKKKPTQFQPDAAIRPIEKLARQLESQFEEDIYAGIPKLPLVWPSMWLMQAYYTRKNHKKTVRWAHQALRAFGHIPVVSSEEGGEEVKSYRGGKRGITTFEVVKALKFASDAYAALGEEGLAEEYAEAARIGYKTLSGFDDHFAHVRANASSWV</sequence>
<dbReference type="SUPFAM" id="SSF82199">
    <property type="entry name" value="SET domain"/>
    <property type="match status" value="1"/>
</dbReference>
<dbReference type="PROSITE" id="PS50280">
    <property type="entry name" value="SET"/>
    <property type="match status" value="1"/>
</dbReference>
<feature type="domain" description="SET" evidence="1">
    <location>
        <begin position="364"/>
        <end position="535"/>
    </location>
</feature>
<protein>
    <recommendedName>
        <fullName evidence="1">SET domain-containing protein</fullName>
    </recommendedName>
</protein>
<dbReference type="PANTHER" id="PTHR47643">
    <property type="entry name" value="TPR DOMAIN PROTEIN (AFU_ORTHOLOGUE AFUA_5G12710)"/>
    <property type="match status" value="1"/>
</dbReference>
<comment type="caution">
    <text evidence="2">The sequence shown here is derived from an EMBL/GenBank/DDBJ whole genome shotgun (WGS) entry which is preliminary data.</text>
</comment>
<dbReference type="PANTHER" id="PTHR47643:SF2">
    <property type="entry name" value="TPR DOMAIN PROTEIN (AFU_ORTHOLOGUE AFUA_5G12710)"/>
    <property type="match status" value="1"/>
</dbReference>
<dbReference type="InterPro" id="IPR011990">
    <property type="entry name" value="TPR-like_helical_dom_sf"/>
</dbReference>
<name>A0A2N3N1I3_9PEZI</name>
<dbReference type="Gene3D" id="1.25.40.10">
    <property type="entry name" value="Tetratricopeptide repeat domain"/>
    <property type="match status" value="1"/>
</dbReference>
<dbReference type="STRING" id="41688.A0A2N3N1I3"/>
<dbReference type="InterPro" id="IPR053209">
    <property type="entry name" value="Gramillin-biosynth_MTr"/>
</dbReference>
<organism evidence="2 3">
    <name type="scientific">Lomentospora prolificans</name>
    <dbReference type="NCBI Taxonomy" id="41688"/>
    <lineage>
        <taxon>Eukaryota</taxon>
        <taxon>Fungi</taxon>
        <taxon>Dikarya</taxon>
        <taxon>Ascomycota</taxon>
        <taxon>Pezizomycotina</taxon>
        <taxon>Sordariomycetes</taxon>
        <taxon>Hypocreomycetidae</taxon>
        <taxon>Microascales</taxon>
        <taxon>Microascaceae</taxon>
        <taxon>Lomentospora</taxon>
    </lineage>
</organism>
<evidence type="ECO:0000313" key="2">
    <source>
        <dbReference type="EMBL" id="PKS06285.1"/>
    </source>
</evidence>
<evidence type="ECO:0000259" key="1">
    <source>
        <dbReference type="PROSITE" id="PS50280"/>
    </source>
</evidence>
<gene>
    <name evidence="2" type="ORF">jhhlp_007033</name>
</gene>
<accession>A0A2N3N1I3</accession>
<dbReference type="AlphaFoldDB" id="A0A2N3N1I3"/>
<dbReference type="VEuPathDB" id="FungiDB:jhhlp_007033"/>
<keyword evidence="3" id="KW-1185">Reference proteome</keyword>
<dbReference type="OrthoDB" id="1028014at2759"/>
<dbReference type="InParanoid" id="A0A2N3N1I3"/>
<dbReference type="Proteomes" id="UP000233524">
    <property type="component" value="Unassembled WGS sequence"/>
</dbReference>
<dbReference type="Gene3D" id="2.170.270.10">
    <property type="entry name" value="SET domain"/>
    <property type="match status" value="1"/>
</dbReference>
<dbReference type="InterPro" id="IPR001214">
    <property type="entry name" value="SET_dom"/>
</dbReference>
<dbReference type="EMBL" id="NLAX01001034">
    <property type="protein sequence ID" value="PKS06285.1"/>
    <property type="molecule type" value="Genomic_DNA"/>
</dbReference>
<dbReference type="InterPro" id="IPR046341">
    <property type="entry name" value="SET_dom_sf"/>
</dbReference>
<dbReference type="SUPFAM" id="SSF48452">
    <property type="entry name" value="TPR-like"/>
    <property type="match status" value="1"/>
</dbReference>